<dbReference type="InterPro" id="IPR037401">
    <property type="entry name" value="SnoaL-like"/>
</dbReference>
<keyword evidence="3" id="KW-1185">Reference proteome</keyword>
<dbReference type="Proteomes" id="UP001500518">
    <property type="component" value="Unassembled WGS sequence"/>
</dbReference>
<evidence type="ECO:0000313" key="3">
    <source>
        <dbReference type="Proteomes" id="UP001500518"/>
    </source>
</evidence>
<accession>A0ABP9K7V8</accession>
<comment type="caution">
    <text evidence="2">The sequence shown here is derived from an EMBL/GenBank/DDBJ whole genome shotgun (WGS) entry which is preliminary data.</text>
</comment>
<protein>
    <recommendedName>
        <fullName evidence="1">SnoaL-like domain-containing protein</fullName>
    </recommendedName>
</protein>
<dbReference type="Pfam" id="PF12680">
    <property type="entry name" value="SnoaL_2"/>
    <property type="match status" value="1"/>
</dbReference>
<proteinExistence type="predicted"/>
<evidence type="ECO:0000259" key="1">
    <source>
        <dbReference type="Pfam" id="PF12680"/>
    </source>
</evidence>
<evidence type="ECO:0000313" key="2">
    <source>
        <dbReference type="EMBL" id="GAA5052814.1"/>
    </source>
</evidence>
<dbReference type="EMBL" id="BAABHV010000009">
    <property type="protein sequence ID" value="GAA5052814.1"/>
    <property type="molecule type" value="Genomic_DNA"/>
</dbReference>
<dbReference type="InterPro" id="IPR032710">
    <property type="entry name" value="NTF2-like_dom_sf"/>
</dbReference>
<sequence>MNRTAISDPGSRPWFEGYLNAFNARDYDGFGAFYAQDVAFRGQAASLDGRDAVMNFYRDVHRRLDEHIDLLGYVGSPSLAAAEIRTTLVAREDWPDFPTGPLEKGDRRQSINFAFYDIGNGLFTRIRSARFARL</sequence>
<dbReference type="SUPFAM" id="SSF54427">
    <property type="entry name" value="NTF2-like"/>
    <property type="match status" value="1"/>
</dbReference>
<feature type="domain" description="SnoaL-like" evidence="1">
    <location>
        <begin position="16"/>
        <end position="101"/>
    </location>
</feature>
<gene>
    <name evidence="2" type="ORF">GCM10023208_14120</name>
</gene>
<dbReference type="Gene3D" id="3.10.450.50">
    <property type="match status" value="1"/>
</dbReference>
<dbReference type="RefSeq" id="WP_346032398.1">
    <property type="nucleotide sequence ID" value="NZ_BAABHV010000009.1"/>
</dbReference>
<reference evidence="3" key="1">
    <citation type="journal article" date="2019" name="Int. J. Syst. Evol. Microbiol.">
        <title>The Global Catalogue of Microorganisms (GCM) 10K type strain sequencing project: providing services to taxonomists for standard genome sequencing and annotation.</title>
        <authorList>
            <consortium name="The Broad Institute Genomics Platform"/>
            <consortium name="The Broad Institute Genome Sequencing Center for Infectious Disease"/>
            <person name="Wu L."/>
            <person name="Ma J."/>
        </authorList>
    </citation>
    <scope>NUCLEOTIDE SEQUENCE [LARGE SCALE GENOMIC DNA]</scope>
    <source>
        <strain evidence="3">JCM 18014</strain>
    </source>
</reference>
<name>A0ABP9K7V8_9SPHN</name>
<organism evidence="2 3">
    <name type="scientific">Erythrobacter westpacificensis</name>
    <dbReference type="NCBI Taxonomy" id="1055231"/>
    <lineage>
        <taxon>Bacteria</taxon>
        <taxon>Pseudomonadati</taxon>
        <taxon>Pseudomonadota</taxon>
        <taxon>Alphaproteobacteria</taxon>
        <taxon>Sphingomonadales</taxon>
        <taxon>Erythrobacteraceae</taxon>
        <taxon>Erythrobacter/Porphyrobacter group</taxon>
        <taxon>Erythrobacter</taxon>
    </lineage>
</organism>